<keyword evidence="9 17" id="KW-0812">Transmembrane</keyword>
<dbReference type="Proteomes" id="UP000027981">
    <property type="component" value="Chromosome"/>
</dbReference>
<feature type="transmembrane region" description="Helical" evidence="17">
    <location>
        <begin position="165"/>
        <end position="181"/>
    </location>
</feature>
<dbReference type="EMBL" id="CP006019">
    <property type="protein sequence ID" value="AIF70346.1"/>
    <property type="molecule type" value="Genomic_DNA"/>
</dbReference>
<keyword evidence="11" id="KW-0460">Magnesium</keyword>
<dbReference type="OrthoDB" id="82393at2157"/>
<dbReference type="AlphaFoldDB" id="A0A075LVX0"/>
<evidence type="ECO:0000256" key="17">
    <source>
        <dbReference type="SAM" id="Phobius"/>
    </source>
</evidence>
<feature type="transmembrane region" description="Helical" evidence="17">
    <location>
        <begin position="140"/>
        <end position="159"/>
    </location>
</feature>
<dbReference type="GO" id="GO:0004576">
    <property type="term" value="F:oligosaccharyl transferase activity"/>
    <property type="evidence" value="ECO:0007669"/>
    <property type="project" value="InterPro"/>
</dbReference>
<evidence type="ECO:0000256" key="10">
    <source>
        <dbReference type="ARBA" id="ARBA00022723"/>
    </source>
</evidence>
<feature type="transmembrane region" description="Helical" evidence="17">
    <location>
        <begin position="374"/>
        <end position="392"/>
    </location>
</feature>
<dbReference type="InterPro" id="IPR003674">
    <property type="entry name" value="Oligo_trans_STT3"/>
</dbReference>
<dbReference type="UniPathway" id="UPA00378"/>
<feature type="transmembrane region" description="Helical" evidence="17">
    <location>
        <begin position="399"/>
        <end position="416"/>
    </location>
</feature>
<organism evidence="19 20">
    <name type="scientific">Palaeococcus pacificus DY20341</name>
    <dbReference type="NCBI Taxonomy" id="1343739"/>
    <lineage>
        <taxon>Archaea</taxon>
        <taxon>Methanobacteriati</taxon>
        <taxon>Methanobacteriota</taxon>
        <taxon>Thermococci</taxon>
        <taxon>Thermococcales</taxon>
        <taxon>Thermococcaceae</taxon>
        <taxon>Palaeococcus</taxon>
    </lineage>
</organism>
<reference evidence="19 20" key="2">
    <citation type="journal article" date="2015" name="Genome Announc.">
        <title>Complete Genome Sequence of Hyperthermophilic Piezophilic Archaeon Palaeococcus pacificus DY20341T, Isolated from Deep-Sea Hydrothermal Sediments.</title>
        <authorList>
            <person name="Zeng X."/>
            <person name="Jebbar M."/>
            <person name="Shao Z."/>
        </authorList>
    </citation>
    <scope>NUCLEOTIDE SEQUENCE [LARGE SCALE GENOMIC DNA]</scope>
    <source>
        <strain evidence="19 20">DY20341</strain>
    </source>
</reference>
<evidence type="ECO:0000256" key="5">
    <source>
        <dbReference type="ARBA" id="ARBA00010810"/>
    </source>
</evidence>
<evidence type="ECO:0000256" key="1">
    <source>
        <dbReference type="ARBA" id="ARBA00001936"/>
    </source>
</evidence>
<keyword evidence="13 17" id="KW-0472">Membrane</keyword>
<feature type="transmembrane region" description="Helical" evidence="17">
    <location>
        <begin position="216"/>
        <end position="234"/>
    </location>
</feature>
<evidence type="ECO:0000256" key="14">
    <source>
        <dbReference type="ARBA" id="ARBA00023211"/>
    </source>
</evidence>
<comment type="similarity">
    <text evidence="5">Belongs to the STT3 family.</text>
</comment>
<evidence type="ECO:0000313" key="20">
    <source>
        <dbReference type="Proteomes" id="UP000027981"/>
    </source>
</evidence>
<keyword evidence="12 17" id="KW-1133">Transmembrane helix</keyword>
<evidence type="ECO:0000256" key="9">
    <source>
        <dbReference type="ARBA" id="ARBA00022692"/>
    </source>
</evidence>
<comment type="subcellular location">
    <subcellularLocation>
        <location evidence="3">Cell membrane</location>
        <topology evidence="3">Multi-pass membrane protein</topology>
    </subcellularLocation>
</comment>
<keyword evidence="7" id="KW-0328">Glycosyltransferase</keyword>
<dbReference type="HOGENOM" id="CLU_355503_0_0_2"/>
<feature type="transmembrane region" description="Helical" evidence="17">
    <location>
        <begin position="243"/>
        <end position="261"/>
    </location>
</feature>
<dbReference type="PANTHER" id="PTHR13872">
    <property type="entry name" value="DOLICHYL-DIPHOSPHOOLIGOSACCHARIDE--PROTEIN GLYCOSYLTRANSFERASE SUBUNIT"/>
    <property type="match status" value="1"/>
</dbReference>
<keyword evidence="10" id="KW-0479">Metal-binding</keyword>
<evidence type="ECO:0000256" key="16">
    <source>
        <dbReference type="ARBA" id="ARBA00034066"/>
    </source>
</evidence>
<reference evidence="20" key="1">
    <citation type="submission" date="2013-06" db="EMBL/GenBank/DDBJ databases">
        <title>Complete Genome Sequence of Hyperthermophilic Palaeococcus pacificus DY20341T, Isolated from a Deep-Sea Hydrothermal Sediments.</title>
        <authorList>
            <person name="Zeng X."/>
            <person name="Shao Z."/>
        </authorList>
    </citation>
    <scope>NUCLEOTIDE SEQUENCE [LARGE SCALE GENOMIC DNA]</scope>
    <source>
        <strain evidence="20">DY20341</strain>
    </source>
</reference>
<evidence type="ECO:0000256" key="3">
    <source>
        <dbReference type="ARBA" id="ARBA00004651"/>
    </source>
</evidence>
<dbReference type="STRING" id="1343739.PAP_09855"/>
<evidence type="ECO:0000256" key="15">
    <source>
        <dbReference type="ARBA" id="ARBA00030679"/>
    </source>
</evidence>
<keyword evidence="14" id="KW-0464">Manganese</keyword>
<gene>
    <name evidence="19" type="ORF">PAP_09855</name>
</gene>
<feature type="domain" description="STT3/PglB/AglB core" evidence="18">
    <location>
        <begin position="501"/>
        <end position="535"/>
    </location>
</feature>
<dbReference type="GO" id="GO:0046872">
    <property type="term" value="F:metal ion binding"/>
    <property type="evidence" value="ECO:0007669"/>
    <property type="project" value="UniProtKB-KW"/>
</dbReference>
<proteinExistence type="inferred from homology"/>
<evidence type="ECO:0000259" key="18">
    <source>
        <dbReference type="Pfam" id="PF21436"/>
    </source>
</evidence>
<evidence type="ECO:0000256" key="4">
    <source>
        <dbReference type="ARBA" id="ARBA00004922"/>
    </source>
</evidence>
<evidence type="ECO:0000256" key="12">
    <source>
        <dbReference type="ARBA" id="ARBA00022989"/>
    </source>
</evidence>
<evidence type="ECO:0000256" key="8">
    <source>
        <dbReference type="ARBA" id="ARBA00022679"/>
    </source>
</evidence>
<dbReference type="Pfam" id="PF21436">
    <property type="entry name" value="STT3-PglB_core"/>
    <property type="match status" value="1"/>
</dbReference>
<evidence type="ECO:0000256" key="11">
    <source>
        <dbReference type="ARBA" id="ARBA00022842"/>
    </source>
</evidence>
<feature type="transmembrane region" description="Helical" evidence="17">
    <location>
        <begin position="193"/>
        <end position="210"/>
    </location>
</feature>
<protein>
    <recommendedName>
        <fullName evidence="6">dolichyl-phosphooligosaccharide-protein glycotransferase</fullName>
        <ecNumber evidence="6">2.4.99.21</ecNumber>
    </recommendedName>
    <alternativeName>
        <fullName evidence="15">Oligosaccharyl transferase</fullName>
    </alternativeName>
</protein>
<evidence type="ECO:0000256" key="13">
    <source>
        <dbReference type="ARBA" id="ARBA00023136"/>
    </source>
</evidence>
<comment type="cofactor">
    <cofactor evidence="2">
        <name>Mg(2+)</name>
        <dbReference type="ChEBI" id="CHEBI:18420"/>
    </cofactor>
</comment>
<feature type="transmembrane region" description="Helical" evidence="17">
    <location>
        <begin position="293"/>
        <end position="316"/>
    </location>
</feature>
<dbReference type="EC" id="2.4.99.21" evidence="6"/>
<evidence type="ECO:0000256" key="2">
    <source>
        <dbReference type="ARBA" id="ARBA00001946"/>
    </source>
</evidence>
<feature type="transmembrane region" description="Helical" evidence="17">
    <location>
        <begin position="113"/>
        <end position="133"/>
    </location>
</feature>
<dbReference type="eggNOG" id="arCOG02044">
    <property type="taxonomic scope" value="Archaea"/>
</dbReference>
<evidence type="ECO:0000313" key="19">
    <source>
        <dbReference type="EMBL" id="AIF70346.1"/>
    </source>
</evidence>
<comment type="cofactor">
    <cofactor evidence="1">
        <name>Mn(2+)</name>
        <dbReference type="ChEBI" id="CHEBI:29035"/>
    </cofactor>
</comment>
<accession>A0A075LVX0</accession>
<dbReference type="InterPro" id="IPR048999">
    <property type="entry name" value="STT3-PglB_core"/>
</dbReference>
<dbReference type="GeneID" id="24843065"/>
<feature type="transmembrane region" description="Helical" evidence="17">
    <location>
        <begin position="328"/>
        <end position="345"/>
    </location>
</feature>
<feature type="transmembrane region" description="Helical" evidence="17">
    <location>
        <begin position="21"/>
        <end position="41"/>
    </location>
</feature>
<comment type="catalytic activity">
    <reaction evidence="16">
        <text>an archaeal dolichyl phosphooligosaccharide + [protein]-L-asparagine = an archaeal dolichyl phosphate + a glycoprotein with the oligosaccharide chain attached by N-beta-D-glycosyl linkage to a protein L-asparagine.</text>
        <dbReference type="EC" id="2.4.99.21"/>
    </reaction>
</comment>
<evidence type="ECO:0000256" key="6">
    <source>
        <dbReference type="ARBA" id="ARBA00012602"/>
    </source>
</evidence>
<feature type="transmembrane region" description="Helical" evidence="17">
    <location>
        <begin position="422"/>
        <end position="442"/>
    </location>
</feature>
<feature type="transmembrane region" description="Helical" evidence="17">
    <location>
        <begin position="454"/>
        <end position="473"/>
    </location>
</feature>
<dbReference type="KEGG" id="ppac:PAP_09855"/>
<sequence length="779" mass="89713">MRNEKFEKVVNLSGRILEPRYALSFVVIIAAIFRLLPLRYHYLFGYDPYFHLAYIEESLRAGYWINFYPLASAPWGQLFDNSWHPLGFYATPVFVWKLLKIFGVSLYDAFRVTAPIFGVLTVAFFYLAVLNFYGKKEAFFSSFFLAIMYGHVFRSMANYYRGDNYMLFWYSVALFGISLAFKYKRRAWRYKRYMFYLIPAFASGFASAFWTAYYPIFLFLLGNAMFLAIGAFILDKRNYFKHSIALTLSTALGVLFANYLGGHLRYGMLGGKKWLAKKLVEKFGLNLGRIKDVYLLIHLKYLVPLALLVILVLMMISRVIKDKKQRAVLILIFSIVGVLLVFSKFEILKELSSGFGIFKESPILETQHSTFSDLWSAYNIGMLLSLLFILRLTPKRVKIADFLSLGLIFPSIYMIYTWTRFLFIGSMAVALMSGAGLIALYEQLSAFNLDKRKILALNLSIVILLSMGFAIGFSRVKAERPLINDHWVGSLTWLENNSYENDIVLAWWDYGAWVEYYARRGTVAQMVPNQGVARYLLGDLSERWAMNSGVDYIIVSYDTALKFSAVLDTVNVSKEDHALVVLPLVSKFGTLLFEKDGYKIVAQPGERWQILVNAGGQVFSPREVFLEYRNNLTKLTFKGEKVGNAYIYINLNYGYAVLMSEKTFNTTLAKLMFTDEYAKDYELVYSDGGYIKIFKFKHPNVVVERNNSEIIFKFENATGTDLGVFAYLENGTLVFEKWYPVKDLKEFELPAEVNGTIIRYIYSKKKTVLDRGVFRIDGR</sequence>
<dbReference type="Gene3D" id="3.40.50.12610">
    <property type="match status" value="1"/>
</dbReference>
<comment type="pathway">
    <text evidence="4">Protein modification; protein glycosylation.</text>
</comment>
<keyword evidence="20" id="KW-1185">Reference proteome</keyword>
<keyword evidence="8" id="KW-0808">Transferase</keyword>
<dbReference type="PANTHER" id="PTHR13872:SF1">
    <property type="entry name" value="DOLICHYL-DIPHOSPHOOLIGOSACCHARIDE--PROTEIN GLYCOSYLTRANSFERASE SUBUNIT STT3B"/>
    <property type="match status" value="1"/>
</dbReference>
<name>A0A075LVX0_9EURY</name>
<dbReference type="RefSeq" id="WP_048165806.1">
    <property type="nucleotide sequence ID" value="NZ_CP006019.1"/>
</dbReference>
<evidence type="ECO:0000256" key="7">
    <source>
        <dbReference type="ARBA" id="ARBA00022676"/>
    </source>
</evidence>
<dbReference type="GO" id="GO:0005886">
    <property type="term" value="C:plasma membrane"/>
    <property type="evidence" value="ECO:0007669"/>
    <property type="project" value="UniProtKB-SubCell"/>
</dbReference>